<dbReference type="Pfam" id="PF01844">
    <property type="entry name" value="HNH"/>
    <property type="match status" value="1"/>
</dbReference>
<dbReference type="InterPro" id="IPR003615">
    <property type="entry name" value="HNH_nuc"/>
</dbReference>
<name>A0A6N9Q8E6_9BACL</name>
<dbReference type="GO" id="GO:0005829">
    <property type="term" value="C:cytosol"/>
    <property type="evidence" value="ECO:0007669"/>
    <property type="project" value="TreeGrafter"/>
</dbReference>
<dbReference type="AlphaFoldDB" id="A0A6N9Q8E6"/>
<comment type="caution">
    <text evidence="6">The sequence shown here is derived from an EMBL/GenBank/DDBJ whole genome shotgun (WGS) entry which is preliminary data.</text>
</comment>
<dbReference type="OrthoDB" id="962665at2"/>
<dbReference type="RefSeq" id="WP_160647958.1">
    <property type="nucleotide sequence ID" value="NZ_SIJB01000061.1"/>
</dbReference>
<reference evidence="6 7" key="1">
    <citation type="submission" date="2019-01" db="EMBL/GenBank/DDBJ databases">
        <title>Chengkuizengella sp. nov., isolated from deep-sea sediment of East Pacific Ocean.</title>
        <authorList>
            <person name="Yang J."/>
            <person name="Lai Q."/>
            <person name="Shao Z."/>
        </authorList>
    </citation>
    <scope>NUCLEOTIDE SEQUENCE [LARGE SCALE GENOMIC DNA]</scope>
    <source>
        <strain evidence="6 7">YPA3-1-1</strain>
    </source>
</reference>
<proteinExistence type="inferred from homology"/>
<keyword evidence="7" id="KW-1185">Reference proteome</keyword>
<dbReference type="PANTHER" id="PTHR41286">
    <property type="entry name" value="HNH NUCLEASE YAJD-RELATED"/>
    <property type="match status" value="1"/>
</dbReference>
<dbReference type="PANTHER" id="PTHR41286:SF1">
    <property type="entry name" value="HNH NUCLEASE YAJD-RELATED"/>
    <property type="match status" value="1"/>
</dbReference>
<dbReference type="Proteomes" id="UP000448943">
    <property type="component" value="Unassembled WGS sequence"/>
</dbReference>
<dbReference type="GO" id="GO:0003676">
    <property type="term" value="F:nucleic acid binding"/>
    <property type="evidence" value="ECO:0007669"/>
    <property type="project" value="InterPro"/>
</dbReference>
<feature type="domain" description="HNH nuclease" evidence="5">
    <location>
        <begin position="20"/>
        <end position="76"/>
    </location>
</feature>
<keyword evidence="6" id="KW-0255">Endonuclease</keyword>
<dbReference type="SMART" id="SM00507">
    <property type="entry name" value="HNHc"/>
    <property type="match status" value="1"/>
</dbReference>
<evidence type="ECO:0000256" key="4">
    <source>
        <dbReference type="ARBA" id="ARBA00040194"/>
    </source>
</evidence>
<dbReference type="EMBL" id="SIJB01000061">
    <property type="protein sequence ID" value="NBI31138.1"/>
    <property type="molecule type" value="Genomic_DNA"/>
</dbReference>
<dbReference type="GO" id="GO:0016787">
    <property type="term" value="F:hydrolase activity"/>
    <property type="evidence" value="ECO:0007669"/>
    <property type="project" value="UniProtKB-KW"/>
</dbReference>
<dbReference type="Gene3D" id="1.10.30.50">
    <property type="match status" value="1"/>
</dbReference>
<evidence type="ECO:0000256" key="2">
    <source>
        <dbReference type="ARBA" id="ARBA00022801"/>
    </source>
</evidence>
<comment type="similarity">
    <text evidence="3">Belongs to the HNH nuclease family.</text>
</comment>
<gene>
    <name evidence="6" type="ORF">ERL59_19580</name>
</gene>
<accession>A0A6N9Q8E6</accession>
<evidence type="ECO:0000313" key="6">
    <source>
        <dbReference type="EMBL" id="NBI31138.1"/>
    </source>
</evidence>
<dbReference type="GO" id="GO:0008270">
    <property type="term" value="F:zinc ion binding"/>
    <property type="evidence" value="ECO:0007669"/>
    <property type="project" value="InterPro"/>
</dbReference>
<evidence type="ECO:0000256" key="3">
    <source>
        <dbReference type="ARBA" id="ARBA00038412"/>
    </source>
</evidence>
<keyword evidence="1" id="KW-0540">Nuclease</keyword>
<dbReference type="CDD" id="cd00085">
    <property type="entry name" value="HNHc"/>
    <property type="match status" value="1"/>
</dbReference>
<evidence type="ECO:0000259" key="5">
    <source>
        <dbReference type="SMART" id="SM00507"/>
    </source>
</evidence>
<evidence type="ECO:0000256" key="1">
    <source>
        <dbReference type="ARBA" id="ARBA00022722"/>
    </source>
</evidence>
<dbReference type="GO" id="GO:0004519">
    <property type="term" value="F:endonuclease activity"/>
    <property type="evidence" value="ECO:0007669"/>
    <property type="project" value="UniProtKB-KW"/>
</dbReference>
<keyword evidence="2" id="KW-0378">Hydrolase</keyword>
<protein>
    <recommendedName>
        <fullName evidence="4">Putative HNH nuclease YajD</fullName>
    </recommendedName>
</protein>
<evidence type="ECO:0000313" key="7">
    <source>
        <dbReference type="Proteomes" id="UP000448943"/>
    </source>
</evidence>
<sequence length="107" mass="12585">MKKMNKADKKKFYDSQAWKDCRKLVLIRDNYLCQICLKLNKLTPANIVHHIEHLEDNLSRALDMDNLLSVCSSCHNKEHPEKGKKDQRKNKARRIKVIEVKANDEVI</sequence>
<dbReference type="InterPro" id="IPR002711">
    <property type="entry name" value="HNH"/>
</dbReference>
<organism evidence="6 7">
    <name type="scientific">Chengkuizengella marina</name>
    <dbReference type="NCBI Taxonomy" id="2507566"/>
    <lineage>
        <taxon>Bacteria</taxon>
        <taxon>Bacillati</taxon>
        <taxon>Bacillota</taxon>
        <taxon>Bacilli</taxon>
        <taxon>Bacillales</taxon>
        <taxon>Paenibacillaceae</taxon>
        <taxon>Chengkuizengella</taxon>
    </lineage>
</organism>